<comment type="caution">
    <text evidence="2">The sequence shown here is derived from an EMBL/GenBank/DDBJ whole genome shotgun (WGS) entry which is preliminary data.</text>
</comment>
<feature type="transmembrane region" description="Helical" evidence="1">
    <location>
        <begin position="12"/>
        <end position="31"/>
    </location>
</feature>
<evidence type="ECO:0000313" key="3">
    <source>
        <dbReference type="Proteomes" id="UP000034922"/>
    </source>
</evidence>
<evidence type="ECO:0000256" key="1">
    <source>
        <dbReference type="SAM" id="Phobius"/>
    </source>
</evidence>
<dbReference type="AlphaFoldDB" id="A0A0G1QHM7"/>
<feature type="transmembrane region" description="Helical" evidence="1">
    <location>
        <begin position="37"/>
        <end position="56"/>
    </location>
</feature>
<gene>
    <name evidence="2" type="ORF">UX25_C0013G0011</name>
</gene>
<proteinExistence type="predicted"/>
<sequence>MTKENISRLSQVLMGGAVISVILAAIGYLGTDIWLASTQWLLVAAVLALFSVYAKLS</sequence>
<keyword evidence="1" id="KW-0472">Membrane</keyword>
<accession>A0A0G1QHM7</accession>
<dbReference type="EMBL" id="LCLM01000013">
    <property type="protein sequence ID" value="KKU17243.1"/>
    <property type="molecule type" value="Genomic_DNA"/>
</dbReference>
<keyword evidence="1" id="KW-1133">Transmembrane helix</keyword>
<organism evidence="2 3">
    <name type="scientific">Candidatus Woesebacteria bacterium GW2011_GWC2_45_9</name>
    <dbReference type="NCBI Taxonomy" id="1618589"/>
    <lineage>
        <taxon>Bacteria</taxon>
        <taxon>Candidatus Woeseibacteriota</taxon>
    </lineage>
</organism>
<reference evidence="2 3" key="1">
    <citation type="journal article" date="2015" name="Nature">
        <title>rRNA introns, odd ribosomes, and small enigmatic genomes across a large radiation of phyla.</title>
        <authorList>
            <person name="Brown C.T."/>
            <person name="Hug L.A."/>
            <person name="Thomas B.C."/>
            <person name="Sharon I."/>
            <person name="Castelle C.J."/>
            <person name="Singh A."/>
            <person name="Wilkins M.J."/>
            <person name="Williams K.H."/>
            <person name="Banfield J.F."/>
        </authorList>
    </citation>
    <scope>NUCLEOTIDE SEQUENCE [LARGE SCALE GENOMIC DNA]</scope>
</reference>
<protein>
    <submittedName>
        <fullName evidence="2">Uncharacterized protein</fullName>
    </submittedName>
</protein>
<name>A0A0G1QHM7_9BACT</name>
<dbReference type="STRING" id="1618589.UX25_C0013G0011"/>
<dbReference type="Proteomes" id="UP000034922">
    <property type="component" value="Unassembled WGS sequence"/>
</dbReference>
<keyword evidence="1" id="KW-0812">Transmembrane</keyword>
<evidence type="ECO:0000313" key="2">
    <source>
        <dbReference type="EMBL" id="KKU17243.1"/>
    </source>
</evidence>